<dbReference type="PANTHER" id="PTHR35394">
    <property type="entry name" value="DUF3176 DOMAIN-CONTAINING PROTEIN"/>
    <property type="match status" value="1"/>
</dbReference>
<keyword evidence="1" id="KW-1133">Transmembrane helix</keyword>
<sequence length="503" mass="56137">MLRYFNNKPLPQWPLGLTLNTAITLLATFARAAFIVPVSESLSQLKWLWYLRARPLKDFQDFDAASRGVWGSVQLAKTTKGWSPSVISMIVLLTAILTSTLTQSTVTYPTRLAPALPKPVVPRSVRFIEPEFERDNEIEFYTYYYALEREYDGAIQVGLSHSHDSKFPFDQPACPTTECVWGVASTLGVCAKVWNITELLNRPLLEPEHFNWGMVTLNRENVLQHTKDLQMPKVSLSYFSIIYLTDKVRAAEVMFHFCVQQYNVSVHDNVVSRELIGATADAEIGSFTYETKTKTGETTIGMDDFFGLKVPGEPGIKFPYGGTGQSWLRGSLQDAFNGTFSQVGATPSEKGRAPSRFFAGFGSGDIWDSDDALMEVIVNITDNVARSLLSRREDSTNVVGEALKPETYVQVRWAWLAFISSQIVLSIVLLAVAIIMTRSAGLGVVKSSTIPAFFAVDTHDRELLRSGKGYPKQQDEMDSLLKDGLGAGWKLGLTDRRWMLHGR</sequence>
<name>A0A8H6KH05_9PEZI</name>
<dbReference type="AlphaFoldDB" id="A0A8H6KH05"/>
<dbReference type="Proteomes" id="UP000654918">
    <property type="component" value="Unassembled WGS sequence"/>
</dbReference>
<keyword evidence="3" id="KW-1185">Reference proteome</keyword>
<dbReference type="PANTHER" id="PTHR35394:SF5">
    <property type="entry name" value="DUF3176 DOMAIN-CONTAINING PROTEIN"/>
    <property type="match status" value="1"/>
</dbReference>
<evidence type="ECO:0000313" key="3">
    <source>
        <dbReference type="Proteomes" id="UP000654918"/>
    </source>
</evidence>
<feature type="transmembrane region" description="Helical" evidence="1">
    <location>
        <begin position="413"/>
        <end position="436"/>
    </location>
</feature>
<keyword evidence="1" id="KW-0472">Membrane</keyword>
<reference evidence="2" key="1">
    <citation type="journal article" date="2020" name="Phytopathology">
        <title>Genome Sequence Resources of Colletotrichum truncatum, C. plurivorum, C. musicola, and C. sojae: Four Species Pathogenic to Soybean (Glycine max).</title>
        <authorList>
            <person name="Rogerio F."/>
            <person name="Boufleur T.R."/>
            <person name="Ciampi-Guillardi M."/>
            <person name="Sukno S.A."/>
            <person name="Thon M.R."/>
            <person name="Massola Junior N.S."/>
            <person name="Baroncelli R."/>
        </authorList>
    </citation>
    <scope>NUCLEOTIDE SEQUENCE</scope>
    <source>
        <strain evidence="2">LFN00145</strain>
    </source>
</reference>
<dbReference type="Pfam" id="PF11374">
    <property type="entry name" value="DUF3176"/>
    <property type="match status" value="1"/>
</dbReference>
<evidence type="ECO:0000256" key="1">
    <source>
        <dbReference type="SAM" id="Phobius"/>
    </source>
</evidence>
<keyword evidence="1" id="KW-0812">Transmembrane</keyword>
<organism evidence="2 3">
    <name type="scientific">Colletotrichum plurivorum</name>
    <dbReference type="NCBI Taxonomy" id="2175906"/>
    <lineage>
        <taxon>Eukaryota</taxon>
        <taxon>Fungi</taxon>
        <taxon>Dikarya</taxon>
        <taxon>Ascomycota</taxon>
        <taxon>Pezizomycotina</taxon>
        <taxon>Sordariomycetes</taxon>
        <taxon>Hypocreomycetidae</taxon>
        <taxon>Glomerellales</taxon>
        <taxon>Glomerellaceae</taxon>
        <taxon>Colletotrichum</taxon>
        <taxon>Colletotrichum orchidearum species complex</taxon>
    </lineage>
</organism>
<evidence type="ECO:0000313" key="2">
    <source>
        <dbReference type="EMBL" id="KAF6831307.1"/>
    </source>
</evidence>
<protein>
    <submittedName>
        <fullName evidence="2">Uncharacterized protein</fullName>
    </submittedName>
</protein>
<dbReference type="EMBL" id="WIGO01000083">
    <property type="protein sequence ID" value="KAF6831307.1"/>
    <property type="molecule type" value="Genomic_DNA"/>
</dbReference>
<gene>
    <name evidence="2" type="ORF">CPLU01_06864</name>
</gene>
<proteinExistence type="predicted"/>
<dbReference type="InterPro" id="IPR021514">
    <property type="entry name" value="DUF3176"/>
</dbReference>
<accession>A0A8H6KH05</accession>
<comment type="caution">
    <text evidence="2">The sequence shown here is derived from an EMBL/GenBank/DDBJ whole genome shotgun (WGS) entry which is preliminary data.</text>
</comment>